<dbReference type="RefSeq" id="WP_119639162.1">
    <property type="nucleotide sequence ID" value="NZ_QXFJ01000011.1"/>
</dbReference>
<reference evidence="2 4" key="2">
    <citation type="submission" date="2019-07" db="EMBL/GenBank/DDBJ databases">
        <title>Draft genome of two Muricauda strains isolated from deep sea.</title>
        <authorList>
            <person name="Sun C."/>
        </authorList>
    </citation>
    <scope>NUCLEOTIDE SEQUENCE [LARGE SCALE GENOMIC DNA]</scope>
    <source>
        <strain evidence="2 4">NH166</strain>
    </source>
</reference>
<comment type="caution">
    <text evidence="1">The sequence shown here is derived from an EMBL/GenBank/DDBJ whole genome shotgun (WGS) entry which is preliminary data.</text>
</comment>
<gene>
    <name evidence="1" type="ORF">D2U88_04730</name>
    <name evidence="2" type="ORF">FQ019_04700</name>
</gene>
<dbReference type="Proteomes" id="UP000284189">
    <property type="component" value="Unassembled WGS sequence"/>
</dbReference>
<dbReference type="Proteomes" id="UP000321528">
    <property type="component" value="Unassembled WGS sequence"/>
</dbReference>
<reference evidence="1 3" key="1">
    <citation type="submission" date="2018-08" db="EMBL/GenBank/DDBJ databases">
        <title>Proposal of Muricauda 72 sp.nov. and Muricauda NH166 sp.nov., isolated from seawater.</title>
        <authorList>
            <person name="Cheng H."/>
            <person name="Wu Y.-H."/>
            <person name="Guo L.-L."/>
            <person name="Xu X.-W."/>
        </authorList>
    </citation>
    <scope>NUCLEOTIDE SEQUENCE [LARGE SCALE GENOMIC DNA]</scope>
    <source>
        <strain evidence="1 3">NH166</strain>
    </source>
</reference>
<evidence type="ECO:0000313" key="4">
    <source>
        <dbReference type="Proteomes" id="UP000321528"/>
    </source>
</evidence>
<keyword evidence="4" id="KW-1185">Reference proteome</keyword>
<evidence type="ECO:0000313" key="1">
    <source>
        <dbReference type="EMBL" id="RIV72544.1"/>
    </source>
</evidence>
<protein>
    <submittedName>
        <fullName evidence="1">Uncharacterized protein</fullName>
    </submittedName>
</protein>
<accession>A0A418NA78</accession>
<proteinExistence type="predicted"/>
<organism evidence="1 3">
    <name type="scientific">Flagellimonas aequoris</name>
    <dbReference type="NCBI Taxonomy" id="2306997"/>
    <lineage>
        <taxon>Bacteria</taxon>
        <taxon>Pseudomonadati</taxon>
        <taxon>Bacteroidota</taxon>
        <taxon>Flavobacteriia</taxon>
        <taxon>Flavobacteriales</taxon>
        <taxon>Flavobacteriaceae</taxon>
        <taxon>Flagellimonas</taxon>
    </lineage>
</organism>
<dbReference type="EMBL" id="QXFJ01000011">
    <property type="protein sequence ID" value="RIV72544.1"/>
    <property type="molecule type" value="Genomic_DNA"/>
</dbReference>
<evidence type="ECO:0000313" key="3">
    <source>
        <dbReference type="Proteomes" id="UP000284189"/>
    </source>
</evidence>
<name>A0A418NA78_9FLAO</name>
<sequence>MAIDLHKGISLEIEGELGKFQTLPIESLIKIAESLQELILSIAKYDLPANEAIDLNNFKLELTDFQKGSAIPSFVLTQRVQPVITSDYQNQREEVTKRLNTIFEISDKGNYADLKVLYPEHFKRNEIVEKLYGFTSSFKNSPVSIYEKGNINEESAKYRPKKFKASTKKSLIVKIEEVTEEQQEEKAFARIKVTKKGGKTRKRIEEVISTAQHSLSYSPEIINVNKKQYILNFPLRCLFEKEEDYYVINNEQLDIIGTGETQDDAEKNFNEEFDYLYNRLNSLNDNQLNKRLLRIKNVLNSFVKEVF</sequence>
<dbReference type="AlphaFoldDB" id="A0A418NA78"/>
<dbReference type="EMBL" id="VNWL01000010">
    <property type="protein sequence ID" value="TXK05045.1"/>
    <property type="molecule type" value="Genomic_DNA"/>
</dbReference>
<dbReference type="OrthoDB" id="930838at2"/>
<evidence type="ECO:0000313" key="2">
    <source>
        <dbReference type="EMBL" id="TXK05045.1"/>
    </source>
</evidence>